<keyword evidence="5 14" id="KW-0812">Transmembrane</keyword>
<keyword evidence="13 14" id="KW-0472">Membrane</keyword>
<dbReference type="InterPro" id="IPR036412">
    <property type="entry name" value="HAD-like_sf"/>
</dbReference>
<dbReference type="InterPro" id="IPR008250">
    <property type="entry name" value="ATPase_P-typ_transduc_dom_A_sf"/>
</dbReference>
<evidence type="ECO:0000256" key="5">
    <source>
        <dbReference type="ARBA" id="ARBA00022692"/>
    </source>
</evidence>
<evidence type="ECO:0000256" key="14">
    <source>
        <dbReference type="RuleBase" id="RU362081"/>
    </source>
</evidence>
<dbReference type="PATRIC" id="fig|1183438.3.peg.2014"/>
<dbReference type="PRINTS" id="PR00119">
    <property type="entry name" value="CATATPASE"/>
</dbReference>
<dbReference type="FunFam" id="3.40.50.1000:FF:000020">
    <property type="entry name" value="Probable cation-transporting P-type ATPase"/>
    <property type="match status" value="1"/>
</dbReference>
<keyword evidence="7 14" id="KW-0547">Nucleotide-binding</keyword>
<evidence type="ECO:0000256" key="7">
    <source>
        <dbReference type="ARBA" id="ARBA00022741"/>
    </source>
</evidence>
<dbReference type="NCBIfam" id="TIGR01494">
    <property type="entry name" value="ATPase_P-type"/>
    <property type="match status" value="1"/>
</dbReference>
<dbReference type="PANTHER" id="PTHR43079:SF1">
    <property type="entry name" value="CADMIUM_ZINC-TRANSPORTING ATPASE HMA1, CHLOROPLASTIC-RELATED"/>
    <property type="match status" value="1"/>
</dbReference>
<dbReference type="PRINTS" id="PR00120">
    <property type="entry name" value="HATPASE"/>
</dbReference>
<dbReference type="SUPFAM" id="SSF56784">
    <property type="entry name" value="HAD-like"/>
    <property type="match status" value="1"/>
</dbReference>
<dbReference type="InterPro" id="IPR044492">
    <property type="entry name" value="P_typ_ATPase_HD_dom"/>
</dbReference>
<dbReference type="OrthoDB" id="438550at2"/>
<dbReference type="Gene3D" id="3.40.1110.10">
    <property type="entry name" value="Calcium-transporting ATPase, cytoplasmic domain N"/>
    <property type="match status" value="1"/>
</dbReference>
<evidence type="ECO:0000256" key="1">
    <source>
        <dbReference type="ARBA" id="ARBA00004651"/>
    </source>
</evidence>
<dbReference type="NCBIfam" id="TIGR01525">
    <property type="entry name" value="ATPase-IB_hvy"/>
    <property type="match status" value="1"/>
</dbReference>
<feature type="transmembrane region" description="Helical" evidence="14">
    <location>
        <begin position="279"/>
        <end position="303"/>
    </location>
</feature>
<dbReference type="Gene3D" id="2.70.150.10">
    <property type="entry name" value="Calcium-transporting ATPase, cytoplasmic transduction domain A"/>
    <property type="match status" value="1"/>
</dbReference>
<dbReference type="SUPFAM" id="SSF81660">
    <property type="entry name" value="Metal cation-transporting ATPase, ATP-binding domain N"/>
    <property type="match status" value="1"/>
</dbReference>
<keyword evidence="6 14" id="KW-0479">Metal-binding</keyword>
<dbReference type="SUPFAM" id="SSF81665">
    <property type="entry name" value="Calcium ATPase, transmembrane domain M"/>
    <property type="match status" value="1"/>
</dbReference>
<sequence length="642" mass="67050">MTTQTAISSGRLLLNADVLAALGCAALVLGGWLALQAGLIVPALAVLFAAYLVGGQGPAREGLETLLHERELDVDLLMIVAALGAAGLGLWQGEYHFILDGAILILIFAVSGALESYAMERTGRDIKSLMRLAPDQATVQRGGELARVAVADLAIGDRVLIRPGELVPTDARIVEGTSALNQAAITGESLPVDKGPGEVIYAGTLNGNGTLIAQVDQPPQSSLLQRVIRLVEQAQSEEPPSQRSIERFERLYARAVIAVALVLVLVPPVAGLWDWQTAIYRALIFLVVASPCALMAATMPALLSAIANGARNGVLFKNAAQVETLGRVRAVAFDKTGTLTVGQPQVTGIFAAAGETEQTVLRLAAALEAGSEHPIGKAIVDSATERAIAFPQASAVQARTGLGIAGQLPDGTAIRVGRLGFVLPDRPVEEALKAWSDEREAQGQTVIWVAADARLTGAVAVADRVRPEAKGAVEQLRRLGIEHIVMLSGDNLRAAQTIADSLGIKEVRAGLLPEDKVEAIRRLQKQYGIVAMVGDGINDAPALAQADVGIAMGGAGSDVALESADVVLMADRLEKLFDSLHLGRRARSVVRQNVAFALASVAVLLGANFAADLTLPLGVLGHEGSTLLVTLSGLRLLVGSRS</sequence>
<dbReference type="eggNOG" id="COG2217">
    <property type="taxonomic scope" value="Bacteria"/>
</dbReference>
<name>U5QH70_GLOK1</name>
<evidence type="ECO:0000259" key="15">
    <source>
        <dbReference type="Pfam" id="PF00122"/>
    </source>
</evidence>
<evidence type="ECO:0000256" key="4">
    <source>
        <dbReference type="ARBA" id="ARBA00022475"/>
    </source>
</evidence>
<dbReference type="HOGENOM" id="CLU_001771_6_4_3"/>
<evidence type="ECO:0000313" key="16">
    <source>
        <dbReference type="EMBL" id="AGY58297.1"/>
    </source>
</evidence>
<dbReference type="Proteomes" id="UP000017396">
    <property type="component" value="Chromosome"/>
</dbReference>
<dbReference type="RefSeq" id="WP_023173428.1">
    <property type="nucleotide sequence ID" value="NC_022600.1"/>
</dbReference>
<dbReference type="GO" id="GO:0046872">
    <property type="term" value="F:metal ion binding"/>
    <property type="evidence" value="ECO:0007669"/>
    <property type="project" value="UniProtKB-KW"/>
</dbReference>
<keyword evidence="8 14" id="KW-0067">ATP-binding</keyword>
<keyword evidence="3" id="KW-0813">Transport</keyword>
<evidence type="ECO:0000256" key="11">
    <source>
        <dbReference type="ARBA" id="ARBA00022989"/>
    </source>
</evidence>
<dbReference type="Gene3D" id="3.40.50.1000">
    <property type="entry name" value="HAD superfamily/HAD-like"/>
    <property type="match status" value="1"/>
</dbReference>
<evidence type="ECO:0000256" key="12">
    <source>
        <dbReference type="ARBA" id="ARBA00023065"/>
    </source>
</evidence>
<dbReference type="PROSITE" id="PS01229">
    <property type="entry name" value="COF_2"/>
    <property type="match status" value="1"/>
</dbReference>
<evidence type="ECO:0000256" key="10">
    <source>
        <dbReference type="ARBA" id="ARBA00022967"/>
    </source>
</evidence>
<accession>U5QH70</accession>
<dbReference type="KEGG" id="glj:GKIL_2051"/>
<comment type="similarity">
    <text evidence="2 14">Belongs to the cation transport ATPase (P-type) (TC 3.A.3) family. Type IB subfamily.</text>
</comment>
<dbReference type="InterPro" id="IPR051949">
    <property type="entry name" value="Cation_Transport_ATPase"/>
</dbReference>
<feature type="transmembrane region" description="Helical" evidence="14">
    <location>
        <begin position="97"/>
        <end position="118"/>
    </location>
</feature>
<dbReference type="PROSITE" id="PS00154">
    <property type="entry name" value="ATPASE_E1_E2"/>
    <property type="match status" value="1"/>
</dbReference>
<keyword evidence="10" id="KW-1278">Translocase</keyword>
<feature type="transmembrane region" description="Helical" evidence="14">
    <location>
        <begin position="74"/>
        <end position="91"/>
    </location>
</feature>
<evidence type="ECO:0000256" key="13">
    <source>
        <dbReference type="ARBA" id="ARBA00023136"/>
    </source>
</evidence>
<reference evidence="16 17" key="1">
    <citation type="journal article" date="2013" name="PLoS ONE">
        <title>Cultivation and Complete Genome Sequencing of Gloeobacter kilaueensis sp. nov., from a Lava Cave in Kilauea Caldera, Hawai'i.</title>
        <authorList>
            <person name="Saw J.H."/>
            <person name="Schatz M."/>
            <person name="Brown M.V."/>
            <person name="Kunkel D.D."/>
            <person name="Foster J.S."/>
            <person name="Shick H."/>
            <person name="Christensen S."/>
            <person name="Hou S."/>
            <person name="Wan X."/>
            <person name="Donachie S.P."/>
        </authorList>
    </citation>
    <scope>NUCLEOTIDE SEQUENCE [LARGE SCALE GENOMIC DNA]</scope>
    <source>
        <strain evidence="17">JS</strain>
    </source>
</reference>
<dbReference type="GO" id="GO:0005524">
    <property type="term" value="F:ATP binding"/>
    <property type="evidence" value="ECO:0007669"/>
    <property type="project" value="UniProtKB-UniRule"/>
</dbReference>
<dbReference type="GO" id="GO:0005886">
    <property type="term" value="C:plasma membrane"/>
    <property type="evidence" value="ECO:0007669"/>
    <property type="project" value="UniProtKB-SubCell"/>
</dbReference>
<dbReference type="EMBL" id="CP003587">
    <property type="protein sequence ID" value="AGY58297.1"/>
    <property type="molecule type" value="Genomic_DNA"/>
</dbReference>
<dbReference type="InterPro" id="IPR023298">
    <property type="entry name" value="ATPase_P-typ_TM_dom_sf"/>
</dbReference>
<dbReference type="AlphaFoldDB" id="U5QH70"/>
<evidence type="ECO:0000256" key="9">
    <source>
        <dbReference type="ARBA" id="ARBA00022842"/>
    </source>
</evidence>
<feature type="transmembrane region" description="Helical" evidence="14">
    <location>
        <begin position="35"/>
        <end position="53"/>
    </location>
</feature>
<keyword evidence="11 14" id="KW-1133">Transmembrane helix</keyword>
<dbReference type="PANTHER" id="PTHR43079">
    <property type="entry name" value="PROBABLE CADMIUM/ZINC-TRANSPORTING ATPASE HMA1"/>
    <property type="match status" value="1"/>
</dbReference>
<gene>
    <name evidence="16" type="primary">zntA</name>
    <name evidence="16" type="ORF">GKIL_2051</name>
</gene>
<dbReference type="STRING" id="1183438.GKIL_2051"/>
<evidence type="ECO:0000256" key="3">
    <source>
        <dbReference type="ARBA" id="ARBA00022448"/>
    </source>
</evidence>
<keyword evidence="12" id="KW-0406">Ion transport</keyword>
<dbReference type="InterPro" id="IPR059000">
    <property type="entry name" value="ATPase_P-type_domA"/>
</dbReference>
<feature type="domain" description="P-type ATPase A" evidence="15">
    <location>
        <begin position="132"/>
        <end position="232"/>
    </location>
</feature>
<proteinExistence type="inferred from homology"/>
<dbReference type="FunFam" id="2.70.150.10:FF:000002">
    <property type="entry name" value="Copper-transporting ATPase 1, putative"/>
    <property type="match status" value="1"/>
</dbReference>
<protein>
    <submittedName>
        <fullName evidence="16">Heavy metal translocating P-type ATPase</fullName>
    </submittedName>
</protein>
<dbReference type="GO" id="GO:0019829">
    <property type="term" value="F:ATPase-coupled monoatomic cation transmembrane transporter activity"/>
    <property type="evidence" value="ECO:0007669"/>
    <property type="project" value="InterPro"/>
</dbReference>
<keyword evidence="4 14" id="KW-1003">Cell membrane</keyword>
<evidence type="ECO:0000256" key="8">
    <source>
        <dbReference type="ARBA" id="ARBA00022840"/>
    </source>
</evidence>
<organism evidence="16 17">
    <name type="scientific">Gloeobacter kilaueensis (strain ATCC BAA-2537 / CCAP 1431/1 / ULC 316 / JS1)</name>
    <dbReference type="NCBI Taxonomy" id="1183438"/>
    <lineage>
        <taxon>Bacteria</taxon>
        <taxon>Bacillati</taxon>
        <taxon>Cyanobacteriota</taxon>
        <taxon>Cyanophyceae</taxon>
        <taxon>Gloeobacterales</taxon>
        <taxon>Gloeobacteraceae</taxon>
        <taxon>Gloeobacter</taxon>
    </lineage>
</organism>
<comment type="subcellular location">
    <subcellularLocation>
        <location evidence="1">Cell membrane</location>
        <topology evidence="1">Multi-pass membrane protein</topology>
    </subcellularLocation>
</comment>
<dbReference type="InterPro" id="IPR023214">
    <property type="entry name" value="HAD_sf"/>
</dbReference>
<dbReference type="Pfam" id="PF00122">
    <property type="entry name" value="E1-E2_ATPase"/>
    <property type="match status" value="1"/>
</dbReference>
<feature type="transmembrane region" description="Helical" evidence="14">
    <location>
        <begin position="251"/>
        <end position="273"/>
    </location>
</feature>
<feature type="transmembrane region" description="Helical" evidence="14">
    <location>
        <begin position="594"/>
        <end position="611"/>
    </location>
</feature>
<evidence type="ECO:0000256" key="6">
    <source>
        <dbReference type="ARBA" id="ARBA00022723"/>
    </source>
</evidence>
<dbReference type="Pfam" id="PF00702">
    <property type="entry name" value="Hydrolase"/>
    <property type="match status" value="1"/>
</dbReference>
<dbReference type="InterPro" id="IPR001757">
    <property type="entry name" value="P_typ_ATPase"/>
</dbReference>
<dbReference type="SFLD" id="SFLDS00003">
    <property type="entry name" value="Haloacid_Dehalogenase"/>
    <property type="match status" value="1"/>
</dbReference>
<dbReference type="SFLD" id="SFLDG00002">
    <property type="entry name" value="C1.7:_P-type_atpase_like"/>
    <property type="match status" value="1"/>
</dbReference>
<dbReference type="InterPro" id="IPR027256">
    <property type="entry name" value="P-typ_ATPase_IB"/>
</dbReference>
<dbReference type="InterPro" id="IPR023299">
    <property type="entry name" value="ATPase_P-typ_cyto_dom_N"/>
</dbReference>
<keyword evidence="17" id="KW-1185">Reference proteome</keyword>
<evidence type="ECO:0000313" key="17">
    <source>
        <dbReference type="Proteomes" id="UP000017396"/>
    </source>
</evidence>
<feature type="transmembrane region" description="Helical" evidence="14">
    <location>
        <begin position="12"/>
        <end position="29"/>
    </location>
</feature>
<evidence type="ECO:0000256" key="2">
    <source>
        <dbReference type="ARBA" id="ARBA00006024"/>
    </source>
</evidence>
<dbReference type="SFLD" id="SFLDF00027">
    <property type="entry name" value="p-type_atpase"/>
    <property type="match status" value="1"/>
</dbReference>
<dbReference type="InterPro" id="IPR018303">
    <property type="entry name" value="ATPase_P-typ_P_site"/>
</dbReference>
<keyword evidence="9" id="KW-0460">Magnesium</keyword>
<dbReference type="GO" id="GO:0016887">
    <property type="term" value="F:ATP hydrolysis activity"/>
    <property type="evidence" value="ECO:0007669"/>
    <property type="project" value="InterPro"/>
</dbReference>
<dbReference type="SUPFAM" id="SSF81653">
    <property type="entry name" value="Calcium ATPase, transduction domain A"/>
    <property type="match status" value="1"/>
</dbReference>